<evidence type="ECO:0000256" key="5">
    <source>
        <dbReference type="ARBA" id="ARBA00023098"/>
    </source>
</evidence>
<sequence length="326" mass="36562">MTEVPAFPDASTLAAPIFIGAILLEMTLILFGRVKGVYETRDTAASLIMGVGSVFFGAALGGAGYYLLLVLYDYRVMTIGFSAGALVLCFIIDDMRYYWAHRLMHRSRWFWAAHVVHHSSQHFNLSTALRQSWTGPISGLVLLRMPLVLIGFHPAAIAFVYSFNLVYQFFIHTEAVGKLPRPIEWLFNTPSHHRVHHGRNARYLDANYAGTLIIWDRLFGTFVPETEREEVRYGIVRSLGTFNPLRIGFHEYVGIAKDVFAKGRSARDRLLYLFAPPGWSHDGSRLSSEALKEEYVRAHPEESGQPGLPALSAPPAEKSAQLPLRA</sequence>
<accession>A0A081BBU6</accession>
<dbReference type="GO" id="GO:0008610">
    <property type="term" value="P:lipid biosynthetic process"/>
    <property type="evidence" value="ECO:0007669"/>
    <property type="project" value="InterPro"/>
</dbReference>
<comment type="caution">
    <text evidence="10">The sequence shown here is derived from an EMBL/GenBank/DDBJ whole genome shotgun (WGS) entry which is preliminary data.</text>
</comment>
<organism evidence="10 11">
    <name type="scientific">Tepidicaulis marinus</name>
    <dbReference type="NCBI Taxonomy" id="1333998"/>
    <lineage>
        <taxon>Bacteria</taxon>
        <taxon>Pseudomonadati</taxon>
        <taxon>Pseudomonadota</taxon>
        <taxon>Alphaproteobacteria</taxon>
        <taxon>Hyphomicrobiales</taxon>
        <taxon>Parvibaculaceae</taxon>
        <taxon>Tepidicaulis</taxon>
    </lineage>
</organism>
<keyword evidence="2 8" id="KW-0812">Transmembrane</keyword>
<keyword evidence="4" id="KW-0560">Oxidoreductase</keyword>
<keyword evidence="5" id="KW-0443">Lipid metabolism</keyword>
<evidence type="ECO:0000256" key="2">
    <source>
        <dbReference type="ARBA" id="ARBA00022692"/>
    </source>
</evidence>
<evidence type="ECO:0000313" key="10">
    <source>
        <dbReference type="EMBL" id="GAK45514.1"/>
    </source>
</evidence>
<feature type="transmembrane region" description="Helical" evidence="8">
    <location>
        <begin position="147"/>
        <end position="170"/>
    </location>
</feature>
<feature type="region of interest" description="Disordered" evidence="7">
    <location>
        <begin position="296"/>
        <end position="326"/>
    </location>
</feature>
<dbReference type="GO" id="GO:0012505">
    <property type="term" value="C:endomembrane system"/>
    <property type="evidence" value="ECO:0007669"/>
    <property type="project" value="UniProtKB-SubCell"/>
</dbReference>
<dbReference type="STRING" id="1333998.M2A_2013"/>
<evidence type="ECO:0000256" key="1">
    <source>
        <dbReference type="ARBA" id="ARBA00004127"/>
    </source>
</evidence>
<dbReference type="eggNOG" id="COG3000">
    <property type="taxonomic scope" value="Bacteria"/>
</dbReference>
<gene>
    <name evidence="10" type="ORF">M2A_2013</name>
</gene>
<evidence type="ECO:0000256" key="8">
    <source>
        <dbReference type="SAM" id="Phobius"/>
    </source>
</evidence>
<evidence type="ECO:0000256" key="4">
    <source>
        <dbReference type="ARBA" id="ARBA00023002"/>
    </source>
</evidence>
<keyword evidence="3 8" id="KW-1133">Transmembrane helix</keyword>
<evidence type="ECO:0000256" key="7">
    <source>
        <dbReference type="SAM" id="MobiDB-lite"/>
    </source>
</evidence>
<dbReference type="InterPro" id="IPR051689">
    <property type="entry name" value="Sterol_desaturase/TMEM195"/>
</dbReference>
<dbReference type="GO" id="GO:0005506">
    <property type="term" value="F:iron ion binding"/>
    <property type="evidence" value="ECO:0007669"/>
    <property type="project" value="InterPro"/>
</dbReference>
<keyword evidence="6 8" id="KW-0472">Membrane</keyword>
<dbReference type="AlphaFoldDB" id="A0A081BBU6"/>
<dbReference type="GO" id="GO:0050479">
    <property type="term" value="F:glyceryl-ether monooxygenase activity"/>
    <property type="evidence" value="ECO:0007669"/>
    <property type="project" value="TreeGrafter"/>
</dbReference>
<dbReference type="InterPro" id="IPR006694">
    <property type="entry name" value="Fatty_acid_hydroxylase"/>
</dbReference>
<comment type="subcellular location">
    <subcellularLocation>
        <location evidence="1">Endomembrane system</location>
        <topology evidence="1">Multi-pass membrane protein</topology>
    </subcellularLocation>
</comment>
<dbReference type="PANTHER" id="PTHR21624:SF1">
    <property type="entry name" value="ALKYLGLYCEROL MONOOXYGENASE"/>
    <property type="match status" value="1"/>
</dbReference>
<feature type="transmembrane region" description="Helical" evidence="8">
    <location>
        <begin position="74"/>
        <end position="92"/>
    </location>
</feature>
<feature type="domain" description="Fatty acid hydroxylase" evidence="9">
    <location>
        <begin position="87"/>
        <end position="221"/>
    </location>
</feature>
<dbReference type="Proteomes" id="UP000028702">
    <property type="component" value="Unassembled WGS sequence"/>
</dbReference>
<dbReference type="Pfam" id="PF04116">
    <property type="entry name" value="FA_hydroxylase"/>
    <property type="match status" value="1"/>
</dbReference>
<dbReference type="RefSeq" id="WP_045446708.1">
    <property type="nucleotide sequence ID" value="NZ_BBIO01000010.1"/>
</dbReference>
<dbReference type="GO" id="GO:0006643">
    <property type="term" value="P:membrane lipid metabolic process"/>
    <property type="evidence" value="ECO:0007669"/>
    <property type="project" value="TreeGrafter"/>
</dbReference>
<keyword evidence="11" id="KW-1185">Reference proteome</keyword>
<evidence type="ECO:0000256" key="3">
    <source>
        <dbReference type="ARBA" id="ARBA00022989"/>
    </source>
</evidence>
<feature type="transmembrane region" description="Helical" evidence="8">
    <location>
        <begin position="44"/>
        <end position="68"/>
    </location>
</feature>
<dbReference type="EMBL" id="BBIO01000010">
    <property type="protein sequence ID" value="GAK45514.1"/>
    <property type="molecule type" value="Genomic_DNA"/>
</dbReference>
<evidence type="ECO:0000259" key="9">
    <source>
        <dbReference type="Pfam" id="PF04116"/>
    </source>
</evidence>
<feature type="transmembrane region" description="Helical" evidence="8">
    <location>
        <begin position="12"/>
        <end position="32"/>
    </location>
</feature>
<dbReference type="GO" id="GO:0016020">
    <property type="term" value="C:membrane"/>
    <property type="evidence" value="ECO:0007669"/>
    <property type="project" value="GOC"/>
</dbReference>
<protein>
    <submittedName>
        <fullName evidence="10">Conserved protein</fullName>
    </submittedName>
</protein>
<proteinExistence type="predicted"/>
<dbReference type="PANTHER" id="PTHR21624">
    <property type="entry name" value="STEROL DESATURASE-RELATED PROTEIN"/>
    <property type="match status" value="1"/>
</dbReference>
<evidence type="ECO:0000256" key="6">
    <source>
        <dbReference type="ARBA" id="ARBA00023136"/>
    </source>
</evidence>
<reference evidence="10 11" key="1">
    <citation type="submission" date="2014-07" db="EMBL/GenBank/DDBJ databases">
        <title>Tepidicaulis marinum gen. nov., sp. nov., a novel marine bacterium denitrifying nitrate to nitrous oxide strictly under microaerobic conditions.</title>
        <authorList>
            <person name="Takeuchi M."/>
            <person name="Yamagishi T."/>
            <person name="Kamagata Y."/>
            <person name="Oshima K."/>
            <person name="Hattori M."/>
            <person name="Katayama T."/>
            <person name="Hanada S."/>
            <person name="Tamaki H."/>
            <person name="Marumo K."/>
            <person name="Maeda H."/>
            <person name="Nedachi M."/>
            <person name="Iwasaki W."/>
            <person name="Suwa Y."/>
            <person name="Sakata S."/>
        </authorList>
    </citation>
    <scope>NUCLEOTIDE SEQUENCE [LARGE SCALE GENOMIC DNA]</scope>
    <source>
        <strain evidence="10 11">MA2</strain>
    </source>
</reference>
<name>A0A081BBU6_9HYPH</name>
<evidence type="ECO:0000313" key="11">
    <source>
        <dbReference type="Proteomes" id="UP000028702"/>
    </source>
</evidence>